<protein>
    <recommendedName>
        <fullName evidence="19">Renin receptor</fullName>
    </recommendedName>
</protein>
<dbReference type="GO" id="GO:0098588">
    <property type="term" value="C:bounding membrane of organelle"/>
    <property type="evidence" value="ECO:0007669"/>
    <property type="project" value="UniProtKB-ARBA"/>
</dbReference>
<keyword evidence="4" id="KW-1003">Cell membrane</keyword>
<evidence type="ECO:0000256" key="12">
    <source>
        <dbReference type="SAM" id="MobiDB-lite"/>
    </source>
</evidence>
<dbReference type="GO" id="GO:0038023">
    <property type="term" value="F:signaling receptor activity"/>
    <property type="evidence" value="ECO:0007669"/>
    <property type="project" value="InterPro"/>
</dbReference>
<dbReference type="GO" id="GO:0030177">
    <property type="term" value="P:positive regulation of Wnt signaling pathway"/>
    <property type="evidence" value="ECO:0007669"/>
    <property type="project" value="TreeGrafter"/>
</dbReference>
<evidence type="ECO:0000256" key="6">
    <source>
        <dbReference type="ARBA" id="ARBA00022692"/>
    </source>
</evidence>
<keyword evidence="11" id="KW-0675">Receptor</keyword>
<name>A0A835CT36_APHGI</name>
<dbReference type="InterPro" id="IPR012493">
    <property type="entry name" value="Renin_rcpt"/>
</dbReference>
<comment type="subcellular location">
    <subcellularLocation>
        <location evidence="2">Cell membrane</location>
        <topology evidence="2">Single-pass type I membrane protein</topology>
    </subcellularLocation>
    <subcellularLocation>
        <location evidence="1">Endoplasmic reticulum membrane</location>
        <topology evidence="1">Single-pass type I membrane protein</topology>
    </subcellularLocation>
    <subcellularLocation>
        <location evidence="3">Vesicle</location>
    </subcellularLocation>
</comment>
<evidence type="ECO:0008006" key="19">
    <source>
        <dbReference type="Google" id="ProtNLM"/>
    </source>
</evidence>
<evidence type="ECO:0000313" key="17">
    <source>
        <dbReference type="EMBL" id="KAF7995609.1"/>
    </source>
</evidence>
<dbReference type="Pfam" id="PF07850">
    <property type="entry name" value="Renin_r"/>
    <property type="match status" value="1"/>
</dbReference>
<keyword evidence="18" id="KW-1185">Reference proteome</keyword>
<feature type="region of interest" description="Disordered" evidence="12">
    <location>
        <begin position="251"/>
        <end position="304"/>
    </location>
</feature>
<gene>
    <name evidence="17" type="ORF">HCN44_006716</name>
</gene>
<evidence type="ECO:0000256" key="13">
    <source>
        <dbReference type="SAM" id="Phobius"/>
    </source>
</evidence>
<feature type="compositionally biased region" description="Basic and acidic residues" evidence="12">
    <location>
        <begin position="275"/>
        <end position="284"/>
    </location>
</feature>
<evidence type="ECO:0000256" key="8">
    <source>
        <dbReference type="ARBA" id="ARBA00022824"/>
    </source>
</evidence>
<evidence type="ECO:0000256" key="9">
    <source>
        <dbReference type="ARBA" id="ARBA00022989"/>
    </source>
</evidence>
<keyword evidence="10 13" id="KW-0472">Membrane</keyword>
<evidence type="ECO:0000259" key="15">
    <source>
        <dbReference type="Pfam" id="PF07850"/>
    </source>
</evidence>
<evidence type="ECO:0000256" key="5">
    <source>
        <dbReference type="ARBA" id="ARBA00022685"/>
    </source>
</evidence>
<evidence type="ECO:0000256" key="3">
    <source>
        <dbReference type="ARBA" id="ARBA00004373"/>
    </source>
</evidence>
<proteinExistence type="predicted"/>
<evidence type="ECO:0000256" key="14">
    <source>
        <dbReference type="SAM" id="SignalP"/>
    </source>
</evidence>
<feature type="domain" description="Renin receptor-like C-terminal transmembrane spanning segment" evidence="15">
    <location>
        <begin position="349"/>
        <end position="409"/>
    </location>
</feature>
<dbReference type="GO" id="GO:0009897">
    <property type="term" value="C:external side of plasma membrane"/>
    <property type="evidence" value="ECO:0007669"/>
    <property type="project" value="TreeGrafter"/>
</dbReference>
<evidence type="ECO:0000256" key="4">
    <source>
        <dbReference type="ARBA" id="ARBA00022475"/>
    </source>
</evidence>
<feature type="domain" description="Renin receptor N-terminal" evidence="16">
    <location>
        <begin position="18"/>
        <end position="247"/>
    </location>
</feature>
<feature type="chain" id="PRO_5032414785" description="Renin receptor" evidence="14">
    <location>
        <begin position="18"/>
        <end position="410"/>
    </location>
</feature>
<evidence type="ECO:0000256" key="10">
    <source>
        <dbReference type="ARBA" id="ARBA00023136"/>
    </source>
</evidence>
<feature type="compositionally biased region" description="Polar residues" evidence="12">
    <location>
        <begin position="260"/>
        <end position="274"/>
    </location>
</feature>
<feature type="signal peptide" evidence="14">
    <location>
        <begin position="1"/>
        <end position="17"/>
    </location>
</feature>
<evidence type="ECO:0000256" key="11">
    <source>
        <dbReference type="ARBA" id="ARBA00023170"/>
    </source>
</evidence>
<dbReference type="PANTHER" id="PTHR13351">
    <property type="entry name" value="RENIN RECEPTOR"/>
    <property type="match status" value="1"/>
</dbReference>
<feature type="transmembrane region" description="Helical" evidence="13">
    <location>
        <begin position="368"/>
        <end position="388"/>
    </location>
</feature>
<dbReference type="EMBL" id="JACMRX010000002">
    <property type="protein sequence ID" value="KAF7995609.1"/>
    <property type="molecule type" value="Genomic_DNA"/>
</dbReference>
<dbReference type="OrthoDB" id="7866065at2759"/>
<keyword evidence="6 13" id="KW-0812">Transmembrane</keyword>
<dbReference type="Pfam" id="PF25294">
    <property type="entry name" value="RENR_N"/>
    <property type="match status" value="1"/>
</dbReference>
<sequence length="410" mass="46379">MLKFIFLFAFALTSVYADGEFVILHSPTNLQFSGKSELSQSELKDVFISVLGYSSKSYAKPWDGLSVKDFLQPPEAVVSIAIESIEPFSLNQEVRYPLNADEDEETTWQAISTRLHGHDNNNTLVRINANDGLKVLGHSALFGQLTTKKIDLKYLNNNNDIDKKFIEEVQVIRAIAERVDTTVKADDKTDVYWFVVSGLSKIMKEHGKNSLHYNEAIQLLNDALNELSSKFKNAYNNNVFIAAFTNDAQKTSKNTRSRRAVTSSPITKESSTQLNEDRNQEDTKNNSNDDDEAKSNKEDDDVDKSVRINDVNETTTTEINYDKVDIISSTLKPEIKSMTGKEIINLPDENSMNLAPFYAEDYPIVFNIFLWFGIILIFSLLAICIAIAEMDPGRDSIIYRMTSNRMKKDN</sequence>
<dbReference type="GO" id="GO:0031982">
    <property type="term" value="C:vesicle"/>
    <property type="evidence" value="ECO:0007669"/>
    <property type="project" value="UniProtKB-SubCell"/>
</dbReference>
<keyword evidence="7 14" id="KW-0732">Signal</keyword>
<keyword evidence="9 13" id="KW-1133">Transmembrane helix</keyword>
<dbReference type="GO" id="GO:0005789">
    <property type="term" value="C:endoplasmic reticulum membrane"/>
    <property type="evidence" value="ECO:0007669"/>
    <property type="project" value="UniProtKB-SubCell"/>
</dbReference>
<evidence type="ECO:0000313" key="18">
    <source>
        <dbReference type="Proteomes" id="UP000639338"/>
    </source>
</evidence>
<comment type="caution">
    <text evidence="17">The sequence shown here is derived from an EMBL/GenBank/DDBJ whole genome shotgun (WGS) entry which is preliminary data.</text>
</comment>
<evidence type="ECO:0000256" key="1">
    <source>
        <dbReference type="ARBA" id="ARBA00004115"/>
    </source>
</evidence>
<evidence type="ECO:0000256" key="2">
    <source>
        <dbReference type="ARBA" id="ARBA00004251"/>
    </source>
</evidence>
<keyword evidence="5" id="KW-0165">Cleavage on pair of basic residues</keyword>
<accession>A0A835CT36</accession>
<keyword evidence="8" id="KW-0256">Endoplasmic reticulum</keyword>
<dbReference type="PANTHER" id="PTHR13351:SF1">
    <property type="entry name" value="RENIN RECEPTOR"/>
    <property type="match status" value="1"/>
</dbReference>
<organism evidence="17 18">
    <name type="scientific">Aphidius gifuensis</name>
    <name type="common">Parasitoid wasp</name>
    <dbReference type="NCBI Taxonomy" id="684658"/>
    <lineage>
        <taxon>Eukaryota</taxon>
        <taxon>Metazoa</taxon>
        <taxon>Ecdysozoa</taxon>
        <taxon>Arthropoda</taxon>
        <taxon>Hexapoda</taxon>
        <taxon>Insecta</taxon>
        <taxon>Pterygota</taxon>
        <taxon>Neoptera</taxon>
        <taxon>Endopterygota</taxon>
        <taxon>Hymenoptera</taxon>
        <taxon>Apocrita</taxon>
        <taxon>Ichneumonoidea</taxon>
        <taxon>Braconidae</taxon>
        <taxon>Aphidiinae</taxon>
        <taxon>Aphidius</taxon>
    </lineage>
</organism>
<dbReference type="Proteomes" id="UP000639338">
    <property type="component" value="Unassembled WGS sequence"/>
</dbReference>
<reference evidence="17 18" key="1">
    <citation type="submission" date="2020-08" db="EMBL/GenBank/DDBJ databases">
        <title>Aphidius gifuensis genome sequencing and assembly.</title>
        <authorList>
            <person name="Du Z."/>
        </authorList>
    </citation>
    <scope>NUCLEOTIDE SEQUENCE [LARGE SCALE GENOMIC DNA]</scope>
    <source>
        <strain evidence="17">YNYX2018</strain>
        <tissue evidence="17">Adults</tissue>
    </source>
</reference>
<dbReference type="AlphaFoldDB" id="A0A835CT36"/>
<evidence type="ECO:0000259" key="16">
    <source>
        <dbReference type="Pfam" id="PF25294"/>
    </source>
</evidence>
<dbReference type="InterPro" id="IPR056780">
    <property type="entry name" value="Renin_r_C"/>
</dbReference>
<dbReference type="InterPro" id="IPR057318">
    <property type="entry name" value="RENR_N"/>
</dbReference>
<evidence type="ECO:0000256" key="7">
    <source>
        <dbReference type="ARBA" id="ARBA00022729"/>
    </source>
</evidence>
<feature type="compositionally biased region" description="Basic and acidic residues" evidence="12">
    <location>
        <begin position="293"/>
        <end position="304"/>
    </location>
</feature>